<dbReference type="Gene3D" id="1.10.8.870">
    <property type="entry name" value="Alpha-glycerophosphate oxidase, cap domain"/>
    <property type="match status" value="1"/>
</dbReference>
<dbReference type="PATRIC" id="fig|1304275.5.peg.1917"/>
<dbReference type="PANTHER" id="PTHR11985">
    <property type="entry name" value="GLYCEROL-3-PHOSPHATE DEHYDROGENASE"/>
    <property type="match status" value="1"/>
</dbReference>
<evidence type="ECO:0000313" key="10">
    <source>
        <dbReference type="Proteomes" id="UP000028302"/>
    </source>
</evidence>
<accession>A0A084ILK1</accession>
<evidence type="ECO:0000256" key="6">
    <source>
        <dbReference type="ARBA" id="ARBA00023002"/>
    </source>
</evidence>
<dbReference type="OrthoDB" id="9766796at2"/>
<dbReference type="GO" id="GO:0006071">
    <property type="term" value="P:glycerol metabolic process"/>
    <property type="evidence" value="ECO:0007669"/>
    <property type="project" value="UniProtKB-KW"/>
</dbReference>
<dbReference type="AlphaFoldDB" id="A0A084ILK1"/>
<evidence type="ECO:0000256" key="1">
    <source>
        <dbReference type="ARBA" id="ARBA00001974"/>
    </source>
</evidence>
<dbReference type="eggNOG" id="COG0578">
    <property type="taxonomic scope" value="Bacteria"/>
</dbReference>
<keyword evidence="4" id="KW-0319">Glycerol metabolism</keyword>
<dbReference type="SUPFAM" id="SSF51905">
    <property type="entry name" value="FAD/NAD(P)-binding domain"/>
    <property type="match status" value="1"/>
</dbReference>
<dbReference type="STRING" id="1304275.C41B8_09411"/>
<comment type="cofactor">
    <cofactor evidence="1">
        <name>FAD</name>
        <dbReference type="ChEBI" id="CHEBI:57692"/>
    </cofactor>
</comment>
<evidence type="ECO:0000256" key="4">
    <source>
        <dbReference type="ARBA" id="ARBA00022798"/>
    </source>
</evidence>
<feature type="domain" description="FAD dependent oxidoreductase" evidence="7">
    <location>
        <begin position="19"/>
        <end position="363"/>
    </location>
</feature>
<dbReference type="GO" id="GO:0046168">
    <property type="term" value="P:glycerol-3-phosphate catabolic process"/>
    <property type="evidence" value="ECO:0007669"/>
    <property type="project" value="TreeGrafter"/>
</dbReference>
<evidence type="ECO:0000313" key="9">
    <source>
        <dbReference type="EMBL" id="KEZ77585.1"/>
    </source>
</evidence>
<dbReference type="Pfam" id="PF01266">
    <property type="entry name" value="DAO"/>
    <property type="match status" value="1"/>
</dbReference>
<dbReference type="GO" id="GO:0004368">
    <property type="term" value="F:glycerol-3-phosphate dehydrogenase (quinone) activity"/>
    <property type="evidence" value="ECO:0007669"/>
    <property type="project" value="InterPro"/>
</dbReference>
<protein>
    <submittedName>
        <fullName evidence="9">FAD dependent oxidoreductase</fullName>
    </submittedName>
</protein>
<dbReference type="InterPro" id="IPR038299">
    <property type="entry name" value="DAO_C_sf"/>
</dbReference>
<evidence type="ECO:0000259" key="7">
    <source>
        <dbReference type="Pfam" id="PF01266"/>
    </source>
</evidence>
<dbReference type="Proteomes" id="UP000028302">
    <property type="component" value="Unassembled WGS sequence"/>
</dbReference>
<dbReference type="Pfam" id="PF16901">
    <property type="entry name" value="DAO_C"/>
    <property type="match status" value="1"/>
</dbReference>
<keyword evidence="5" id="KW-0274">FAD</keyword>
<dbReference type="Gene3D" id="3.30.9.10">
    <property type="entry name" value="D-Amino Acid Oxidase, subunit A, domain 2"/>
    <property type="match status" value="1"/>
</dbReference>
<keyword evidence="3" id="KW-0285">Flavoprotein</keyword>
<name>A0A084ILK1_SALHC</name>
<organism evidence="9 10">
    <name type="scientific">Salinisphaera hydrothermalis (strain C41B8)</name>
    <dbReference type="NCBI Taxonomy" id="1304275"/>
    <lineage>
        <taxon>Bacteria</taxon>
        <taxon>Pseudomonadati</taxon>
        <taxon>Pseudomonadota</taxon>
        <taxon>Gammaproteobacteria</taxon>
        <taxon>Salinisphaerales</taxon>
        <taxon>Salinisphaeraceae</taxon>
        <taxon>Salinisphaera</taxon>
    </lineage>
</organism>
<proteinExistence type="inferred from homology"/>
<dbReference type="EMBL" id="APNK01000011">
    <property type="protein sequence ID" value="KEZ77585.1"/>
    <property type="molecule type" value="Genomic_DNA"/>
</dbReference>
<keyword evidence="6" id="KW-0560">Oxidoreductase</keyword>
<evidence type="ECO:0000256" key="3">
    <source>
        <dbReference type="ARBA" id="ARBA00022630"/>
    </source>
</evidence>
<dbReference type="PRINTS" id="PR01001">
    <property type="entry name" value="FADG3PDH"/>
</dbReference>
<dbReference type="RefSeq" id="WP_037336999.1">
    <property type="nucleotide sequence ID" value="NZ_APNK01000011.1"/>
</dbReference>
<sequence>MWAEGWRNRFQQACRDRVDVLVIGGGITGAGVALEAAHAGLSVALIEQRDFASGASSWSSKLVHGGLRYLASDWRLTRESVRERERLLRDAPDLVSPLAFMLPVYRGASPGHAKLRVGLAAYDGLAGRRDAHYLRRDEFRRHMPYLAAERLRGGFVYRDALTDDARLVLRVLGSAIQHGARAANYVEAQTLLWAENRVAGARVLDHVTGDYFDIPARCVVNATGAWSDRIRAGVGGSESLRPLRGSHFVFPFHVLPVARAISFPHPDDRRPVFAIPWRGAAIFGTTDLDHVEPLDSPRMAAVESEYLLAALHRYFPTLGIRGRQALSSFAGVRPVIGSGAARASDESRESAIVSEQGLISVTGGKLTTFRPVARQVRERIAAALGRPDDDGAPAPLTVPRRAIAPRCRTDERIGATDYRWADLPCILADEAVVHLDDLMLRRTRLGLLLAEGGRDVLDRIAPLCRDALGWDAERWRTERARYEWIWQHSHAPIEPGPRS</sequence>
<dbReference type="InterPro" id="IPR031656">
    <property type="entry name" value="DAO_C"/>
</dbReference>
<evidence type="ECO:0000259" key="8">
    <source>
        <dbReference type="Pfam" id="PF16901"/>
    </source>
</evidence>
<evidence type="ECO:0000256" key="5">
    <source>
        <dbReference type="ARBA" id="ARBA00022827"/>
    </source>
</evidence>
<feature type="domain" description="Alpha-glycerophosphate oxidase C-terminal" evidence="8">
    <location>
        <begin position="414"/>
        <end position="474"/>
    </location>
</feature>
<comment type="caution">
    <text evidence="9">The sequence shown here is derived from an EMBL/GenBank/DDBJ whole genome shotgun (WGS) entry which is preliminary data.</text>
</comment>
<dbReference type="InterPro" id="IPR006076">
    <property type="entry name" value="FAD-dep_OxRdtase"/>
</dbReference>
<keyword evidence="10" id="KW-1185">Reference proteome</keyword>
<dbReference type="Gene3D" id="3.50.50.60">
    <property type="entry name" value="FAD/NAD(P)-binding domain"/>
    <property type="match status" value="1"/>
</dbReference>
<dbReference type="InterPro" id="IPR000447">
    <property type="entry name" value="G3P_DH_FAD-dep"/>
</dbReference>
<gene>
    <name evidence="9" type="ORF">C41B8_09411</name>
</gene>
<comment type="similarity">
    <text evidence="2">Belongs to the FAD-dependent glycerol-3-phosphate dehydrogenase family.</text>
</comment>
<dbReference type="InterPro" id="IPR036188">
    <property type="entry name" value="FAD/NAD-bd_sf"/>
</dbReference>
<reference evidence="9 10" key="1">
    <citation type="submission" date="2013-03" db="EMBL/GenBank/DDBJ databases">
        <title>Salinisphaera hydrothermalis C41B8 Genome Sequencing.</title>
        <authorList>
            <person name="Li C."/>
            <person name="Lai Q."/>
            <person name="Shao Z."/>
        </authorList>
    </citation>
    <scope>NUCLEOTIDE SEQUENCE [LARGE SCALE GENOMIC DNA]</scope>
    <source>
        <strain evidence="9 10">C41B8</strain>
    </source>
</reference>
<dbReference type="PANTHER" id="PTHR11985:SF35">
    <property type="entry name" value="ANAEROBIC GLYCEROL-3-PHOSPHATE DEHYDROGENASE SUBUNIT A"/>
    <property type="match status" value="1"/>
</dbReference>
<evidence type="ECO:0000256" key="2">
    <source>
        <dbReference type="ARBA" id="ARBA00007330"/>
    </source>
</evidence>